<name>A0A135T6X3_9PEZI</name>
<accession>A0A135T6X3</accession>
<organism evidence="1 2">
    <name type="scientific">Colletotrichum nymphaeae SA-01</name>
    <dbReference type="NCBI Taxonomy" id="1460502"/>
    <lineage>
        <taxon>Eukaryota</taxon>
        <taxon>Fungi</taxon>
        <taxon>Dikarya</taxon>
        <taxon>Ascomycota</taxon>
        <taxon>Pezizomycotina</taxon>
        <taxon>Sordariomycetes</taxon>
        <taxon>Hypocreomycetidae</taxon>
        <taxon>Glomerellales</taxon>
        <taxon>Glomerellaceae</taxon>
        <taxon>Colletotrichum</taxon>
        <taxon>Colletotrichum acutatum species complex</taxon>
    </lineage>
</organism>
<proteinExistence type="predicted"/>
<dbReference type="Proteomes" id="UP000070054">
    <property type="component" value="Unassembled WGS sequence"/>
</dbReference>
<keyword evidence="2" id="KW-1185">Reference proteome</keyword>
<dbReference type="OrthoDB" id="10593616at2759"/>
<comment type="caution">
    <text evidence="1">The sequence shown here is derived from an EMBL/GenBank/DDBJ whole genome shotgun (WGS) entry which is preliminary data.</text>
</comment>
<gene>
    <name evidence="1" type="ORF">CNYM01_13475</name>
</gene>
<dbReference type="AlphaFoldDB" id="A0A135T6X3"/>
<sequence length="298" mass="33545">MDGKRRASCEQKPDLLSIDPVTSLRGSICNRKADRPPKPTLINSRTSCKQLAKRHRGSNVSYETMTRRQSRLLVASWWLLQQSNSAGHLSTPRHDHPPFGSTPPWPSTYCVAPSQALRPQALLSTLTHWPAAHVELKNRRCIGGSMAKTWQAAHPCSANIEDDWGVLGATGHGGCSTQRTLTWVRSRSANIISPRSSSGWWQSLSTTHIPPPYHWFNLSRDFNHQLFHHAPSRRPLHISSRFFGKLESQSPFHLRLTTDTDLHRPQLATHPAPGDNYVFDSLTRRLALSTFLLPQNDP</sequence>
<evidence type="ECO:0000313" key="2">
    <source>
        <dbReference type="Proteomes" id="UP000070054"/>
    </source>
</evidence>
<evidence type="ECO:0000313" key="1">
    <source>
        <dbReference type="EMBL" id="KXH43914.1"/>
    </source>
</evidence>
<reference evidence="1 2" key="1">
    <citation type="submission" date="2014-02" db="EMBL/GenBank/DDBJ databases">
        <title>The genome sequence of Colletotrichum nymphaeae SA-01.</title>
        <authorList>
            <person name="Baroncelli R."/>
            <person name="Thon M.R."/>
        </authorList>
    </citation>
    <scope>NUCLEOTIDE SEQUENCE [LARGE SCALE GENOMIC DNA]</scope>
    <source>
        <strain evidence="1 2">SA-01</strain>
    </source>
</reference>
<dbReference type="EMBL" id="JEMN01001216">
    <property type="protein sequence ID" value="KXH43914.1"/>
    <property type="molecule type" value="Genomic_DNA"/>
</dbReference>
<protein>
    <submittedName>
        <fullName evidence="1">Uncharacterized protein</fullName>
    </submittedName>
</protein>